<name>A0ABV8J8M7_9BACL</name>
<evidence type="ECO:0000256" key="2">
    <source>
        <dbReference type="SAM" id="MobiDB-lite"/>
    </source>
</evidence>
<feature type="region of interest" description="Disordered" evidence="2">
    <location>
        <begin position="394"/>
        <end position="416"/>
    </location>
</feature>
<sequence length="416" mass="47683">MGQDKRLEELEERLERLMREREMVQENLAKAEQRQMEQEKGGIFINGERVEHDPNEPFILGDNVIINNHNEATINNGEVTNIRGSQVNHIFRENGEVERSIVNFGNYAAGEGTVNISSGSNRDEIQLYHRILNGIDGEIAEVKEQMAEVKQEGEAHKEQGRRDLHKEAITERIDEIETHVNRLHRQLEHSEKVESGEIPSRGYVEPAAAIRTKIAQFEGEVGRLKGELEGLEAQGRVADHPQEEKPFEQAVEEMKKELKALDGLPQDERREKAMEIILDNPRVFQQIEALAKDAEKNGIVVEADLKGGAYVRQKDDRTNLGYVPWTKDEQGLNRIDGDKIQWNKNQKINLSIQQDDKGKQYIKLESKDKGVTARAYTNGEAKPFPELKNSWEVEGKTWTQQKNRDQGIDRERGMER</sequence>
<proteinExistence type="predicted"/>
<reference evidence="4" key="1">
    <citation type="journal article" date="2019" name="Int. J. Syst. Evol. Microbiol.">
        <title>The Global Catalogue of Microorganisms (GCM) 10K type strain sequencing project: providing services to taxonomists for standard genome sequencing and annotation.</title>
        <authorList>
            <consortium name="The Broad Institute Genomics Platform"/>
            <consortium name="The Broad Institute Genome Sequencing Center for Infectious Disease"/>
            <person name="Wu L."/>
            <person name="Ma J."/>
        </authorList>
    </citation>
    <scope>NUCLEOTIDE SEQUENCE [LARGE SCALE GENOMIC DNA]</scope>
    <source>
        <strain evidence="4">IBRC-M 10813</strain>
    </source>
</reference>
<feature type="coiled-coil region" evidence="1">
    <location>
        <begin position="132"/>
        <end position="234"/>
    </location>
</feature>
<feature type="compositionally biased region" description="Basic and acidic residues" evidence="2">
    <location>
        <begin position="402"/>
        <end position="416"/>
    </location>
</feature>
<keyword evidence="1" id="KW-0175">Coiled coil</keyword>
<dbReference type="Proteomes" id="UP001595843">
    <property type="component" value="Unassembled WGS sequence"/>
</dbReference>
<protein>
    <submittedName>
        <fullName evidence="3">Uncharacterized protein</fullName>
    </submittedName>
</protein>
<evidence type="ECO:0000313" key="3">
    <source>
        <dbReference type="EMBL" id="MFC4075253.1"/>
    </source>
</evidence>
<dbReference type="RefSeq" id="WP_380700993.1">
    <property type="nucleotide sequence ID" value="NZ_JBHSAP010000002.1"/>
</dbReference>
<feature type="coiled-coil region" evidence="1">
    <location>
        <begin position="7"/>
        <end position="41"/>
    </location>
</feature>
<evidence type="ECO:0000256" key="1">
    <source>
        <dbReference type="SAM" id="Coils"/>
    </source>
</evidence>
<dbReference type="EMBL" id="JBHSAP010000002">
    <property type="protein sequence ID" value="MFC4075253.1"/>
    <property type="molecule type" value="Genomic_DNA"/>
</dbReference>
<evidence type="ECO:0000313" key="4">
    <source>
        <dbReference type="Proteomes" id="UP001595843"/>
    </source>
</evidence>
<comment type="caution">
    <text evidence="3">The sequence shown here is derived from an EMBL/GenBank/DDBJ whole genome shotgun (WGS) entry which is preliminary data.</text>
</comment>
<keyword evidence="4" id="KW-1185">Reference proteome</keyword>
<gene>
    <name evidence="3" type="ORF">ACFOUO_00245</name>
</gene>
<organism evidence="3 4">
    <name type="scientific">Salinithrix halophila</name>
    <dbReference type="NCBI Taxonomy" id="1485204"/>
    <lineage>
        <taxon>Bacteria</taxon>
        <taxon>Bacillati</taxon>
        <taxon>Bacillota</taxon>
        <taxon>Bacilli</taxon>
        <taxon>Bacillales</taxon>
        <taxon>Thermoactinomycetaceae</taxon>
        <taxon>Salinithrix</taxon>
    </lineage>
</organism>
<accession>A0ABV8J8M7</accession>